<protein>
    <submittedName>
        <fullName evidence="2">Uncharacterized protein</fullName>
    </submittedName>
</protein>
<sequence length="134" mass="14850">MKSLSASPSIASSWQGTHSLAVNFTTASLYALTYHIRLRSDVVDGDIRYLQSKSNVASMVLVALSDDLSFADELNGPFKGHRLGPITVWFKLSIILIAVSLLMTVLLVVIGRQNLSTHEKLKTERCTRRTCTRK</sequence>
<dbReference type="Proteomes" id="UP000011713">
    <property type="component" value="Unassembled WGS sequence"/>
</dbReference>
<dbReference type="VEuPathDB" id="FungiDB:HpaG803477"/>
<dbReference type="AlphaFoldDB" id="M4BB16"/>
<reference evidence="2" key="2">
    <citation type="submission" date="2015-06" db="UniProtKB">
        <authorList>
            <consortium name="EnsemblProtists"/>
        </authorList>
    </citation>
    <scope>IDENTIFICATION</scope>
    <source>
        <strain evidence="2">Emoy2</strain>
    </source>
</reference>
<feature type="transmembrane region" description="Helical" evidence="1">
    <location>
        <begin position="88"/>
        <end position="110"/>
    </location>
</feature>
<keyword evidence="3" id="KW-1185">Reference proteome</keyword>
<evidence type="ECO:0000256" key="1">
    <source>
        <dbReference type="SAM" id="Phobius"/>
    </source>
</evidence>
<keyword evidence="1" id="KW-1133">Transmembrane helix</keyword>
<evidence type="ECO:0000313" key="3">
    <source>
        <dbReference type="Proteomes" id="UP000011713"/>
    </source>
</evidence>
<reference evidence="3" key="1">
    <citation type="journal article" date="2010" name="Science">
        <title>Signatures of adaptation to obligate biotrophy in the Hyaloperonospora arabidopsidis genome.</title>
        <authorList>
            <person name="Baxter L."/>
            <person name="Tripathy S."/>
            <person name="Ishaque N."/>
            <person name="Boot N."/>
            <person name="Cabral A."/>
            <person name="Kemen E."/>
            <person name="Thines M."/>
            <person name="Ah-Fong A."/>
            <person name="Anderson R."/>
            <person name="Badejoko W."/>
            <person name="Bittner-Eddy P."/>
            <person name="Boore J.L."/>
            <person name="Chibucos M.C."/>
            <person name="Coates M."/>
            <person name="Dehal P."/>
            <person name="Delehaunty K."/>
            <person name="Dong S."/>
            <person name="Downton P."/>
            <person name="Dumas B."/>
            <person name="Fabro G."/>
            <person name="Fronick C."/>
            <person name="Fuerstenberg S.I."/>
            <person name="Fulton L."/>
            <person name="Gaulin E."/>
            <person name="Govers F."/>
            <person name="Hughes L."/>
            <person name="Humphray S."/>
            <person name="Jiang R.H."/>
            <person name="Judelson H."/>
            <person name="Kamoun S."/>
            <person name="Kyung K."/>
            <person name="Meijer H."/>
            <person name="Minx P."/>
            <person name="Morris P."/>
            <person name="Nelson J."/>
            <person name="Phuntumart V."/>
            <person name="Qutob D."/>
            <person name="Rehmany A."/>
            <person name="Rougon-Cardoso A."/>
            <person name="Ryden P."/>
            <person name="Torto-Alalibo T."/>
            <person name="Studholme D."/>
            <person name="Wang Y."/>
            <person name="Win J."/>
            <person name="Wood J."/>
            <person name="Clifton S.W."/>
            <person name="Rogers J."/>
            <person name="Van den Ackerveken G."/>
            <person name="Jones J.D."/>
            <person name="McDowell J.M."/>
            <person name="Beynon J."/>
            <person name="Tyler B.M."/>
        </authorList>
    </citation>
    <scope>NUCLEOTIDE SEQUENCE [LARGE SCALE GENOMIC DNA]</scope>
    <source>
        <strain evidence="3">Emoy2</strain>
    </source>
</reference>
<dbReference type="EnsemblProtists" id="HpaT803477">
    <property type="protein sequence ID" value="HpaP803477"/>
    <property type="gene ID" value="HpaG803477"/>
</dbReference>
<accession>M4BB16</accession>
<dbReference type="HOGENOM" id="CLU_1900233_0_0_1"/>
<evidence type="ECO:0000313" key="2">
    <source>
        <dbReference type="EnsemblProtists" id="HpaP803477"/>
    </source>
</evidence>
<name>M4BB16_HYAAE</name>
<dbReference type="EMBL" id="JH598083">
    <property type="status" value="NOT_ANNOTATED_CDS"/>
    <property type="molecule type" value="Genomic_DNA"/>
</dbReference>
<keyword evidence="1" id="KW-0812">Transmembrane</keyword>
<keyword evidence="1" id="KW-0472">Membrane</keyword>
<proteinExistence type="predicted"/>
<dbReference type="InParanoid" id="M4BB16"/>
<organism evidence="2 3">
    <name type="scientific">Hyaloperonospora arabidopsidis (strain Emoy2)</name>
    <name type="common">Downy mildew agent</name>
    <name type="synonym">Peronospora arabidopsidis</name>
    <dbReference type="NCBI Taxonomy" id="559515"/>
    <lineage>
        <taxon>Eukaryota</taxon>
        <taxon>Sar</taxon>
        <taxon>Stramenopiles</taxon>
        <taxon>Oomycota</taxon>
        <taxon>Peronosporomycetes</taxon>
        <taxon>Peronosporales</taxon>
        <taxon>Peronosporaceae</taxon>
        <taxon>Hyaloperonospora</taxon>
    </lineage>
</organism>